<evidence type="ECO:0000256" key="3">
    <source>
        <dbReference type="ARBA" id="ARBA00022840"/>
    </source>
</evidence>
<dbReference type="InterPro" id="IPR050117">
    <property type="entry name" value="MAPK"/>
</dbReference>
<feature type="domain" description="Protein kinase" evidence="4">
    <location>
        <begin position="1"/>
        <end position="116"/>
    </location>
</feature>
<keyword evidence="3" id="KW-0067">ATP-binding</keyword>
<evidence type="ECO:0000256" key="1">
    <source>
        <dbReference type="ARBA" id="ARBA00022527"/>
    </source>
</evidence>
<dbReference type="InParanoid" id="A0A2H3DM27"/>
<dbReference type="Pfam" id="PF00069">
    <property type="entry name" value="Pkinase"/>
    <property type="match status" value="1"/>
</dbReference>
<dbReference type="GO" id="GO:0005524">
    <property type="term" value="F:ATP binding"/>
    <property type="evidence" value="ECO:0007669"/>
    <property type="project" value="UniProtKB-KW"/>
</dbReference>
<evidence type="ECO:0000256" key="2">
    <source>
        <dbReference type="ARBA" id="ARBA00022741"/>
    </source>
</evidence>
<dbReference type="PANTHER" id="PTHR24055">
    <property type="entry name" value="MITOGEN-ACTIVATED PROTEIN KINASE"/>
    <property type="match status" value="1"/>
</dbReference>
<dbReference type="Proteomes" id="UP000217790">
    <property type="component" value="Unassembled WGS sequence"/>
</dbReference>
<dbReference type="PROSITE" id="PS50011">
    <property type="entry name" value="PROTEIN_KINASE_DOM"/>
    <property type="match status" value="1"/>
</dbReference>
<organism evidence="5 6">
    <name type="scientific">Armillaria gallica</name>
    <name type="common">Bulbous honey fungus</name>
    <name type="synonym">Armillaria bulbosa</name>
    <dbReference type="NCBI Taxonomy" id="47427"/>
    <lineage>
        <taxon>Eukaryota</taxon>
        <taxon>Fungi</taxon>
        <taxon>Dikarya</taxon>
        <taxon>Basidiomycota</taxon>
        <taxon>Agaricomycotina</taxon>
        <taxon>Agaricomycetes</taxon>
        <taxon>Agaricomycetidae</taxon>
        <taxon>Agaricales</taxon>
        <taxon>Marasmiineae</taxon>
        <taxon>Physalacriaceae</taxon>
        <taxon>Armillaria</taxon>
    </lineage>
</organism>
<dbReference type="SUPFAM" id="SSF56112">
    <property type="entry name" value="Protein kinase-like (PK-like)"/>
    <property type="match status" value="1"/>
</dbReference>
<keyword evidence="1" id="KW-0723">Serine/threonine-protein kinase</keyword>
<proteinExistence type="predicted"/>
<name>A0A2H3DM27_ARMGA</name>
<evidence type="ECO:0000259" key="4">
    <source>
        <dbReference type="PROSITE" id="PS50011"/>
    </source>
</evidence>
<dbReference type="STRING" id="47427.A0A2H3DM27"/>
<evidence type="ECO:0000313" key="5">
    <source>
        <dbReference type="EMBL" id="PBK94914.1"/>
    </source>
</evidence>
<dbReference type="OrthoDB" id="192887at2759"/>
<dbReference type="InterPro" id="IPR000719">
    <property type="entry name" value="Prot_kinase_dom"/>
</dbReference>
<gene>
    <name evidence="5" type="ORF">ARMGADRAFT_1078787</name>
</gene>
<dbReference type="EMBL" id="KZ293653">
    <property type="protein sequence ID" value="PBK94914.1"/>
    <property type="molecule type" value="Genomic_DNA"/>
</dbReference>
<dbReference type="Gene3D" id="1.10.510.10">
    <property type="entry name" value="Transferase(Phosphotransferase) domain 1"/>
    <property type="match status" value="2"/>
</dbReference>
<accession>A0A2H3DM27</accession>
<sequence length="168" mass="19267">MTHHTFITKYVITQWYCVSEIMLTFKEYTCTIDMWSIGYVLAGMLSGKPLFPSYDYHYQLSIILNILGTPSIEDLCYLVKQIESANPLTIDLMEKCLMFGLKHQIEVSKALRHPYLQAYTHKTSLLWNPSTHPSSTLTTACPCKKKSSKAHVLSILSMTPHLMPVKQY</sequence>
<dbReference type="InterPro" id="IPR011009">
    <property type="entry name" value="Kinase-like_dom_sf"/>
</dbReference>
<dbReference type="AlphaFoldDB" id="A0A2H3DM27"/>
<reference evidence="6" key="1">
    <citation type="journal article" date="2017" name="Nat. Ecol. Evol.">
        <title>Genome expansion and lineage-specific genetic innovations in the forest pathogenic fungi Armillaria.</title>
        <authorList>
            <person name="Sipos G."/>
            <person name="Prasanna A.N."/>
            <person name="Walter M.C."/>
            <person name="O'Connor E."/>
            <person name="Balint B."/>
            <person name="Krizsan K."/>
            <person name="Kiss B."/>
            <person name="Hess J."/>
            <person name="Varga T."/>
            <person name="Slot J."/>
            <person name="Riley R."/>
            <person name="Boka B."/>
            <person name="Rigling D."/>
            <person name="Barry K."/>
            <person name="Lee J."/>
            <person name="Mihaltcheva S."/>
            <person name="LaButti K."/>
            <person name="Lipzen A."/>
            <person name="Waldron R."/>
            <person name="Moloney N.M."/>
            <person name="Sperisen C."/>
            <person name="Kredics L."/>
            <person name="Vagvoelgyi C."/>
            <person name="Patrignani A."/>
            <person name="Fitzpatrick D."/>
            <person name="Nagy I."/>
            <person name="Doyle S."/>
            <person name="Anderson J.B."/>
            <person name="Grigoriev I.V."/>
            <person name="Gueldener U."/>
            <person name="Muensterkoetter M."/>
            <person name="Nagy L.G."/>
        </authorList>
    </citation>
    <scope>NUCLEOTIDE SEQUENCE [LARGE SCALE GENOMIC DNA]</scope>
    <source>
        <strain evidence="6">Ar21-2</strain>
    </source>
</reference>
<keyword evidence="6" id="KW-1185">Reference proteome</keyword>
<evidence type="ECO:0000313" key="6">
    <source>
        <dbReference type="Proteomes" id="UP000217790"/>
    </source>
</evidence>
<keyword evidence="2" id="KW-0547">Nucleotide-binding</keyword>
<dbReference type="GO" id="GO:0004674">
    <property type="term" value="F:protein serine/threonine kinase activity"/>
    <property type="evidence" value="ECO:0007669"/>
    <property type="project" value="UniProtKB-KW"/>
</dbReference>
<keyword evidence="5" id="KW-0808">Transferase</keyword>
<keyword evidence="5" id="KW-0418">Kinase</keyword>
<protein>
    <submittedName>
        <fullName evidence="5">Kinase-like protein</fullName>
    </submittedName>
</protein>